<dbReference type="AlphaFoldDB" id="A0A5J4U5F3"/>
<reference evidence="1 2" key="1">
    <citation type="submission" date="2019-03" db="EMBL/GenBank/DDBJ databases">
        <title>Single cell metagenomics reveals metabolic interactions within the superorganism composed of flagellate Streblomastix strix and complex community of Bacteroidetes bacteria on its surface.</title>
        <authorList>
            <person name="Treitli S.C."/>
            <person name="Kolisko M."/>
            <person name="Husnik F."/>
            <person name="Keeling P."/>
            <person name="Hampl V."/>
        </authorList>
    </citation>
    <scope>NUCLEOTIDE SEQUENCE [LARGE SCALE GENOMIC DNA]</scope>
    <source>
        <strain evidence="1">ST1C</strain>
    </source>
</reference>
<dbReference type="EMBL" id="SNRW01021105">
    <property type="protein sequence ID" value="KAA6364885.1"/>
    <property type="molecule type" value="Genomic_DNA"/>
</dbReference>
<protein>
    <submittedName>
        <fullName evidence="1">Uncharacterized protein</fullName>
    </submittedName>
</protein>
<gene>
    <name evidence="1" type="ORF">EZS28_039588</name>
</gene>
<dbReference type="Proteomes" id="UP000324800">
    <property type="component" value="Unassembled WGS sequence"/>
</dbReference>
<proteinExistence type="predicted"/>
<sequence length="322" mass="37452">MDKEEDADIEYVYEDEEDEDDIELYGKSGRTQDGLKLPHQEKCEALMLKLIQNLSQQTEIELSAASWDGFYFPRAIEIIPTTALSQVLLQPSDQFEYILETKEKSECRVFLVLTVDDYYKLSSTTVETTEKIDFDIQREAAVDEQDQIHDDSDERIYINSEGWKLQTRKYKGFLACQPTANYKKMLDCPIPEIKDMIFNGILKLAEEKGLKLIQITQNEMKKEVNYTQKVRQKRKNQINKIDPIINVQKKENKETTYIIVTGESNKKMKMDSRDKEEEEGILIEEGMEEANKGMNGGEMEIRSRISIRGSIRRPLLMQMENG</sequence>
<organism evidence="1 2">
    <name type="scientific">Streblomastix strix</name>
    <dbReference type="NCBI Taxonomy" id="222440"/>
    <lineage>
        <taxon>Eukaryota</taxon>
        <taxon>Metamonada</taxon>
        <taxon>Preaxostyla</taxon>
        <taxon>Oxymonadida</taxon>
        <taxon>Streblomastigidae</taxon>
        <taxon>Streblomastix</taxon>
    </lineage>
</organism>
<feature type="non-terminal residue" evidence="1">
    <location>
        <position position="322"/>
    </location>
</feature>
<accession>A0A5J4U5F3</accession>
<name>A0A5J4U5F3_9EUKA</name>
<evidence type="ECO:0000313" key="1">
    <source>
        <dbReference type="EMBL" id="KAA6364885.1"/>
    </source>
</evidence>
<comment type="caution">
    <text evidence="1">The sequence shown here is derived from an EMBL/GenBank/DDBJ whole genome shotgun (WGS) entry which is preliminary data.</text>
</comment>
<evidence type="ECO:0000313" key="2">
    <source>
        <dbReference type="Proteomes" id="UP000324800"/>
    </source>
</evidence>